<keyword evidence="19" id="KW-1185">Reference proteome</keyword>
<dbReference type="GO" id="GO:0006120">
    <property type="term" value="P:mitochondrial electron transport, NADH to ubiquinone"/>
    <property type="evidence" value="ECO:0007669"/>
    <property type="project" value="InterPro"/>
</dbReference>
<feature type="domain" description="Complex 1 LYR protein" evidence="16">
    <location>
        <begin position="12"/>
        <end position="69"/>
    </location>
</feature>
<comment type="caution">
    <text evidence="18">The sequence shown here is derived from an EMBL/GenBank/DDBJ whole genome shotgun (WGS) entry which is preliminary data.</text>
</comment>
<dbReference type="EMBL" id="CADEBC010000540">
    <property type="protein sequence ID" value="CAB3249745.1"/>
    <property type="molecule type" value="Genomic_DNA"/>
</dbReference>
<keyword evidence="8" id="KW-0679">Respiratory chain</keyword>
<sequence>MAFCPELRTHSQKVCSLYKRAMRTIESYYVVRHVIRYHQVHLRSEFDKNKCIKDAKEQRRLLWVGLHELFMKQNPLMVAKFARSYGICAGVAPERVVTPPDWILDYWHPLEKAHFPDYFKRREQRKCEYIQLWHKGLLR</sequence>
<keyword evidence="12" id="KW-0496">Mitochondrion</keyword>
<evidence type="ECO:0000256" key="10">
    <source>
        <dbReference type="ARBA" id="ARBA00022982"/>
    </source>
</evidence>
<comment type="function">
    <text evidence="1">Accessory subunit of the mitochondrial membrane respiratory chain NADH dehydrogenase (Complex I), that is believed to be not involved in catalysis. Complex I functions in the transfer of electrons from NADH to the respiratory chain. The immediate electron acceptor for the enzyme is believed to be ubiquinone.</text>
</comment>
<comment type="similarity">
    <text evidence="3">Belongs to the complex I LYR family.</text>
</comment>
<name>A0A8S1AUN7_ARCPL</name>
<evidence type="ECO:0000256" key="14">
    <source>
        <dbReference type="ARBA" id="ARBA00030192"/>
    </source>
</evidence>
<protein>
    <recommendedName>
        <fullName evidence="5">NADH dehydrogenase [ubiquinone] 1 beta subcomplex subunit 9</fullName>
    </recommendedName>
    <alternativeName>
        <fullName evidence="14">Complex I-B22</fullName>
    </alternativeName>
    <alternativeName>
        <fullName evidence="15">NADH-ubiquinone oxidoreductase B22 subunit</fullName>
    </alternativeName>
</protein>
<keyword evidence="13" id="KW-0472">Membrane</keyword>
<evidence type="ECO:0000313" key="19">
    <source>
        <dbReference type="Proteomes" id="UP000494106"/>
    </source>
</evidence>
<evidence type="ECO:0000256" key="2">
    <source>
        <dbReference type="ARBA" id="ARBA00004443"/>
    </source>
</evidence>
<comment type="subcellular location">
    <subcellularLocation>
        <location evidence="2">Mitochondrion inner membrane</location>
        <topology evidence="2">Peripheral membrane protein</topology>
        <orientation evidence="2">Matrix side</orientation>
    </subcellularLocation>
</comment>
<dbReference type="Proteomes" id="UP000494106">
    <property type="component" value="Unassembled WGS sequence"/>
</dbReference>
<dbReference type="AlphaFoldDB" id="A0A8S1AUN7"/>
<dbReference type="Pfam" id="PF05347">
    <property type="entry name" value="Complex1_LYR"/>
    <property type="match status" value="1"/>
</dbReference>
<accession>A0A8S1AUN7</accession>
<evidence type="ECO:0000256" key="1">
    <source>
        <dbReference type="ARBA" id="ARBA00002920"/>
    </source>
</evidence>
<evidence type="ECO:0000256" key="9">
    <source>
        <dbReference type="ARBA" id="ARBA00022792"/>
    </source>
</evidence>
<evidence type="ECO:0000256" key="7">
    <source>
        <dbReference type="ARBA" id="ARBA00022553"/>
    </source>
</evidence>
<keyword evidence="6" id="KW-0813">Transport</keyword>
<dbReference type="EMBL" id="CADEBD010000286">
    <property type="protein sequence ID" value="CAB3229719.1"/>
    <property type="molecule type" value="Genomic_DNA"/>
</dbReference>
<evidence type="ECO:0000256" key="4">
    <source>
        <dbReference type="ARBA" id="ARBA00011790"/>
    </source>
</evidence>
<evidence type="ECO:0000313" key="18">
    <source>
        <dbReference type="EMBL" id="CAB3249745.1"/>
    </source>
</evidence>
<dbReference type="GO" id="GO:0005743">
    <property type="term" value="C:mitochondrial inner membrane"/>
    <property type="evidence" value="ECO:0007669"/>
    <property type="project" value="UniProtKB-SubCell"/>
</dbReference>
<dbReference type="PANTHER" id="PTHR12868">
    <property type="entry name" value="NADH-UBIQUINONE OXIDOREDUCTASE B22 SUBUNIT"/>
    <property type="match status" value="1"/>
</dbReference>
<evidence type="ECO:0000256" key="8">
    <source>
        <dbReference type="ARBA" id="ARBA00022660"/>
    </source>
</evidence>
<keyword evidence="11" id="KW-0007">Acetylation</keyword>
<gene>
    <name evidence="18" type="ORF">APLA_LOCUS12235</name>
    <name evidence="17" type="ORF">APLA_LOCUS4286</name>
</gene>
<dbReference type="Proteomes" id="UP000494256">
    <property type="component" value="Unassembled WGS sequence"/>
</dbReference>
<evidence type="ECO:0000256" key="12">
    <source>
        <dbReference type="ARBA" id="ARBA00023128"/>
    </source>
</evidence>
<evidence type="ECO:0000256" key="13">
    <source>
        <dbReference type="ARBA" id="ARBA00023136"/>
    </source>
</evidence>
<dbReference type="CDD" id="cd20263">
    <property type="entry name" value="Complex1_LYR_NDUFB9_LYRM3"/>
    <property type="match status" value="1"/>
</dbReference>
<dbReference type="OrthoDB" id="13598at2759"/>
<evidence type="ECO:0000256" key="15">
    <source>
        <dbReference type="ARBA" id="ARBA00032528"/>
    </source>
</evidence>
<organism evidence="18 19">
    <name type="scientific">Arctia plantaginis</name>
    <name type="common">Wood tiger moth</name>
    <name type="synonym">Phalaena plantaginis</name>
    <dbReference type="NCBI Taxonomy" id="874455"/>
    <lineage>
        <taxon>Eukaryota</taxon>
        <taxon>Metazoa</taxon>
        <taxon>Ecdysozoa</taxon>
        <taxon>Arthropoda</taxon>
        <taxon>Hexapoda</taxon>
        <taxon>Insecta</taxon>
        <taxon>Pterygota</taxon>
        <taxon>Neoptera</taxon>
        <taxon>Endopterygota</taxon>
        <taxon>Lepidoptera</taxon>
        <taxon>Glossata</taxon>
        <taxon>Ditrysia</taxon>
        <taxon>Noctuoidea</taxon>
        <taxon>Erebidae</taxon>
        <taxon>Arctiinae</taxon>
        <taxon>Arctia</taxon>
    </lineage>
</organism>
<evidence type="ECO:0000313" key="17">
    <source>
        <dbReference type="EMBL" id="CAB3229719.1"/>
    </source>
</evidence>
<reference evidence="19 20" key="1">
    <citation type="submission" date="2020-04" db="EMBL/GenBank/DDBJ databases">
        <authorList>
            <person name="Wallbank WR R."/>
            <person name="Pardo Diaz C."/>
            <person name="Kozak K."/>
            <person name="Martin S."/>
            <person name="Jiggins C."/>
            <person name="Moest M."/>
            <person name="Warren A I."/>
            <person name="Byers J.R.P. K."/>
            <person name="Montejo-Kovacevich G."/>
            <person name="Yen C E."/>
        </authorList>
    </citation>
    <scope>NUCLEOTIDE SEQUENCE [LARGE SCALE GENOMIC DNA]</scope>
</reference>
<evidence type="ECO:0000256" key="6">
    <source>
        <dbReference type="ARBA" id="ARBA00022448"/>
    </source>
</evidence>
<dbReference type="InterPro" id="IPR033034">
    <property type="entry name" value="NDUFB9"/>
</dbReference>
<proteinExistence type="inferred from homology"/>
<comment type="subunit">
    <text evidence="4">Mammalian complex I is composed of 45 different subunits.</text>
</comment>
<keyword evidence="9" id="KW-0999">Mitochondrion inner membrane</keyword>
<dbReference type="PANTHER" id="PTHR12868:SF0">
    <property type="entry name" value="NADH DEHYDROGENASE [UBIQUINONE] 1 BETA SUBCOMPLEX SUBUNIT 9"/>
    <property type="match status" value="1"/>
</dbReference>
<evidence type="ECO:0000256" key="3">
    <source>
        <dbReference type="ARBA" id="ARBA00009508"/>
    </source>
</evidence>
<evidence type="ECO:0000259" key="16">
    <source>
        <dbReference type="Pfam" id="PF05347"/>
    </source>
</evidence>
<dbReference type="InterPro" id="IPR008011">
    <property type="entry name" value="Complex1_LYR_dom"/>
</dbReference>
<keyword evidence="10" id="KW-0249">Electron transport</keyword>
<dbReference type="InterPro" id="IPR045292">
    <property type="entry name" value="Complex1_LYR_NDUFB9_LYRM3"/>
</dbReference>
<keyword evidence="7" id="KW-0597">Phosphoprotein</keyword>
<evidence type="ECO:0000313" key="20">
    <source>
        <dbReference type="Proteomes" id="UP000494256"/>
    </source>
</evidence>
<evidence type="ECO:0000256" key="11">
    <source>
        <dbReference type="ARBA" id="ARBA00022990"/>
    </source>
</evidence>
<evidence type="ECO:0000256" key="5">
    <source>
        <dbReference type="ARBA" id="ARBA00018684"/>
    </source>
</evidence>